<evidence type="ECO:0000313" key="2">
    <source>
        <dbReference type="EMBL" id="KAF5726984.1"/>
    </source>
</evidence>
<evidence type="ECO:0008006" key="4">
    <source>
        <dbReference type="Google" id="ProtNLM"/>
    </source>
</evidence>
<proteinExistence type="predicted"/>
<comment type="caution">
    <text evidence="2">The sequence shown here is derived from an EMBL/GenBank/DDBJ whole genome shotgun (WGS) entry which is preliminary data.</text>
</comment>
<name>A0A7J7BYN6_TRIWF</name>
<dbReference type="InParanoid" id="A0A7J7BYN6"/>
<dbReference type="PANTHER" id="PTHR33443:SF35">
    <property type="entry name" value="VQ DOMAIN-CONTAINING PROTEIN"/>
    <property type="match status" value="1"/>
</dbReference>
<evidence type="ECO:0000313" key="3">
    <source>
        <dbReference type="Proteomes" id="UP000593562"/>
    </source>
</evidence>
<reference evidence="2 3" key="1">
    <citation type="journal article" date="2020" name="Nat. Commun.">
        <title>Genome of Tripterygium wilfordii and identification of cytochrome P450 involved in triptolide biosynthesis.</title>
        <authorList>
            <person name="Tu L."/>
            <person name="Su P."/>
            <person name="Zhang Z."/>
            <person name="Gao L."/>
            <person name="Wang J."/>
            <person name="Hu T."/>
            <person name="Zhou J."/>
            <person name="Zhang Y."/>
            <person name="Zhao Y."/>
            <person name="Liu Y."/>
            <person name="Song Y."/>
            <person name="Tong Y."/>
            <person name="Lu Y."/>
            <person name="Yang J."/>
            <person name="Xu C."/>
            <person name="Jia M."/>
            <person name="Peters R.J."/>
            <person name="Huang L."/>
            <person name="Gao W."/>
        </authorList>
    </citation>
    <scope>NUCLEOTIDE SEQUENCE [LARGE SCALE GENOMIC DNA]</scope>
    <source>
        <strain evidence="3">cv. XIE 37</strain>
        <tissue evidence="2">Leaf</tissue>
    </source>
</reference>
<dbReference type="OrthoDB" id="266020at2759"/>
<feature type="compositionally biased region" description="Polar residues" evidence="1">
    <location>
        <begin position="319"/>
        <end position="328"/>
    </location>
</feature>
<sequence length="520" mass="57058">MGSAPLVFDISSDEEPVVEEIKCGDDDYMWLKKILEAVGKKTDESDEVFVLGEYNPKSQSQSQTVKAANIEDDDDDCIVLDGDPDKISRAGEEVNQCDGDSDEVIVIGEKGQIACRDYAHARYLCAKFPFSSTPHESYCDRCHCFVCDSPAPCAHWDKGVFSSISHCHATDKEEFWKAERKSYKLKKDHVPPVPELHDAPLPTSQPQVEHVRPLDIIRLAQNSIRQDDVSRQTTIHPCSSTDKFSRPNIISQGRSQQPGNGYQPLPAAKQVLGVRNSAIQKGRISSVGNLGTRAASSNTMFRRAGVVGGPMTNRRSVRGPSNNINSGHASLYTRTPPLATSSEKNSSGWQNSYPNMNWGSYGCYSSTQANMGNVSVDRVLSNPQLYCQTTSQPNEGQNMLGNQSENPTNPGTSNLGFEWANSPSESNLQPPVGNVQLYDVGSADGALHVDQFDSHLTRSAELNYDYDYYGSLFSENQSAPGVPESYVHANVDVFSPECTGVDAGMLLFDFETSWNGLTRV</sequence>
<feature type="region of interest" description="Disordered" evidence="1">
    <location>
        <begin position="305"/>
        <end position="331"/>
    </location>
</feature>
<accession>A0A7J7BYN6</accession>
<protein>
    <recommendedName>
        <fullName evidence="4">RPM1 interacting protein 13</fullName>
    </recommendedName>
</protein>
<dbReference type="FunCoup" id="A0A7J7BYN6">
    <property type="interactions" value="1196"/>
</dbReference>
<feature type="region of interest" description="Disordered" evidence="1">
    <location>
        <begin position="228"/>
        <end position="262"/>
    </location>
</feature>
<organism evidence="2 3">
    <name type="scientific">Tripterygium wilfordii</name>
    <name type="common">Thunder God vine</name>
    <dbReference type="NCBI Taxonomy" id="458696"/>
    <lineage>
        <taxon>Eukaryota</taxon>
        <taxon>Viridiplantae</taxon>
        <taxon>Streptophyta</taxon>
        <taxon>Embryophyta</taxon>
        <taxon>Tracheophyta</taxon>
        <taxon>Spermatophyta</taxon>
        <taxon>Magnoliopsida</taxon>
        <taxon>eudicotyledons</taxon>
        <taxon>Gunneridae</taxon>
        <taxon>Pentapetalae</taxon>
        <taxon>rosids</taxon>
        <taxon>fabids</taxon>
        <taxon>Celastrales</taxon>
        <taxon>Celastraceae</taxon>
        <taxon>Tripterygium</taxon>
    </lineage>
</organism>
<gene>
    <name evidence="2" type="ORF">HS088_TW22G00670</name>
</gene>
<feature type="compositionally biased region" description="Polar residues" evidence="1">
    <location>
        <begin position="231"/>
        <end position="260"/>
    </location>
</feature>
<dbReference type="EMBL" id="JAAARO010000022">
    <property type="protein sequence ID" value="KAF5726984.1"/>
    <property type="molecule type" value="Genomic_DNA"/>
</dbReference>
<keyword evidence="3" id="KW-1185">Reference proteome</keyword>
<evidence type="ECO:0000256" key="1">
    <source>
        <dbReference type="SAM" id="MobiDB-lite"/>
    </source>
</evidence>
<dbReference type="AlphaFoldDB" id="A0A7J7BYN6"/>
<dbReference type="PANTHER" id="PTHR33443">
    <property type="entry name" value="ZGC:112980"/>
    <property type="match status" value="1"/>
</dbReference>
<dbReference type="InterPro" id="IPR053234">
    <property type="entry name" value="RPM1_Interactor"/>
</dbReference>
<dbReference type="Proteomes" id="UP000593562">
    <property type="component" value="Unassembled WGS sequence"/>
</dbReference>